<sequence length="135" mass="15163">MVNGKSESSNPYVIKGIMVVVGYLIVLLIISLVASVEMGSMEQGFIIVLYGFYSFVEFLFSLKDGFPISINNPTDNVFWLYVLVGMTLYIVTIFISHYYLFQKSKNRGILLVTVNLLIIASYIFFEASIIGFATV</sequence>
<dbReference type="Proteomes" id="UP000217083">
    <property type="component" value="Unassembled WGS sequence"/>
</dbReference>
<feature type="transmembrane region" description="Helical" evidence="1">
    <location>
        <begin position="108"/>
        <end position="133"/>
    </location>
</feature>
<feature type="transmembrane region" description="Helical" evidence="1">
    <location>
        <begin position="12"/>
        <end position="33"/>
    </location>
</feature>
<name>A0A263BQF6_9BACI</name>
<feature type="transmembrane region" description="Helical" evidence="1">
    <location>
        <begin position="45"/>
        <end position="62"/>
    </location>
</feature>
<proteinExistence type="predicted"/>
<keyword evidence="1" id="KW-0472">Membrane</keyword>
<reference evidence="2 3" key="2">
    <citation type="submission" date="2017-09" db="EMBL/GenBank/DDBJ databases">
        <title>Bacillus patelloidae sp. nov., isolated from the intestinal tract of a marine limpet.</title>
        <authorList>
            <person name="Liu R."/>
            <person name="Dong C."/>
            <person name="Shao Z."/>
        </authorList>
    </citation>
    <scope>NUCLEOTIDE SEQUENCE [LARGE SCALE GENOMIC DNA]</scope>
    <source>
        <strain evidence="2 3">SA5d-4</strain>
    </source>
</reference>
<dbReference type="RefSeq" id="WP_094926468.1">
    <property type="nucleotide sequence ID" value="NZ_NPIA01000010.1"/>
</dbReference>
<protein>
    <submittedName>
        <fullName evidence="2">Uncharacterized protein</fullName>
    </submittedName>
</protein>
<feature type="transmembrane region" description="Helical" evidence="1">
    <location>
        <begin position="78"/>
        <end position="101"/>
    </location>
</feature>
<comment type="caution">
    <text evidence="2">The sequence shown here is derived from an EMBL/GenBank/DDBJ whole genome shotgun (WGS) entry which is preliminary data.</text>
</comment>
<evidence type="ECO:0000256" key="1">
    <source>
        <dbReference type="SAM" id="Phobius"/>
    </source>
</evidence>
<organism evidence="2 3">
    <name type="scientific">Lottiidibacillus patelloidae</name>
    <dbReference type="NCBI Taxonomy" id="2670334"/>
    <lineage>
        <taxon>Bacteria</taxon>
        <taxon>Bacillati</taxon>
        <taxon>Bacillota</taxon>
        <taxon>Bacilli</taxon>
        <taxon>Bacillales</taxon>
        <taxon>Bacillaceae</taxon>
        <taxon>Lottiidibacillus</taxon>
    </lineage>
</organism>
<dbReference type="EMBL" id="NPIA01000010">
    <property type="protein sequence ID" value="OZM55950.1"/>
    <property type="molecule type" value="Genomic_DNA"/>
</dbReference>
<evidence type="ECO:0000313" key="2">
    <source>
        <dbReference type="EMBL" id="OZM55950.1"/>
    </source>
</evidence>
<keyword evidence="1" id="KW-1133">Transmembrane helix</keyword>
<keyword evidence="1" id="KW-0812">Transmembrane</keyword>
<dbReference type="AlphaFoldDB" id="A0A263BQF6"/>
<keyword evidence="3" id="KW-1185">Reference proteome</keyword>
<accession>A0A263BQF6</accession>
<gene>
    <name evidence="2" type="ORF">CIB95_14910</name>
</gene>
<evidence type="ECO:0000313" key="3">
    <source>
        <dbReference type="Proteomes" id="UP000217083"/>
    </source>
</evidence>
<reference evidence="3" key="1">
    <citation type="submission" date="2017-08" db="EMBL/GenBank/DDBJ databases">
        <authorList>
            <person name="Huang Z."/>
        </authorList>
    </citation>
    <scope>NUCLEOTIDE SEQUENCE [LARGE SCALE GENOMIC DNA]</scope>
    <source>
        <strain evidence="3">SA5d-4</strain>
    </source>
</reference>